<dbReference type="EMBL" id="JASBRG010000007">
    <property type="protein sequence ID" value="MDI3321413.1"/>
    <property type="molecule type" value="Genomic_DNA"/>
</dbReference>
<evidence type="ECO:0008006" key="3">
    <source>
        <dbReference type="Google" id="ProtNLM"/>
    </source>
</evidence>
<evidence type="ECO:0000313" key="1">
    <source>
        <dbReference type="EMBL" id="MDI3321413.1"/>
    </source>
</evidence>
<gene>
    <name evidence="1" type="ORF">QJ048_16580</name>
</gene>
<sequence>MTTQHQYLDRYPITPDSKLLILGTIHPHDVESFQIPFFYGNKNSIWNLLSDAFPDALQKPITLKGVLTFLKSRQITVSDTIVQCRRQNPTALDQDLIPEILNHDLVQQVWQSKIERILCTSAFGKNNAFKLFYENILGQKITRAIRADRNMLLTPAIFGRTVLVKALYSPSGSSNISLSKHPLYLNNRDKYKGSSRPVYDFKVDYYREQFSM</sequence>
<keyword evidence="2" id="KW-1185">Reference proteome</keyword>
<dbReference type="RefSeq" id="WP_282335523.1">
    <property type="nucleotide sequence ID" value="NZ_JASBRG010000007.1"/>
</dbReference>
<name>A0ABT6RFR5_9BACT</name>
<accession>A0ABT6RFR5</accession>
<reference evidence="1 2" key="1">
    <citation type="submission" date="2023-05" db="EMBL/GenBank/DDBJ databases">
        <title>Genome sequence of Pinibacter sp. MAH-24.</title>
        <authorList>
            <person name="Huq M.A."/>
        </authorList>
    </citation>
    <scope>NUCLEOTIDE SEQUENCE [LARGE SCALE GENOMIC DNA]</scope>
    <source>
        <strain evidence="1 2">MAH-24</strain>
    </source>
</reference>
<proteinExistence type="predicted"/>
<comment type="caution">
    <text evidence="1">The sequence shown here is derived from an EMBL/GenBank/DDBJ whole genome shotgun (WGS) entry which is preliminary data.</text>
</comment>
<dbReference type="InterPro" id="IPR036895">
    <property type="entry name" value="Uracil-DNA_glycosylase-like_sf"/>
</dbReference>
<dbReference type="Proteomes" id="UP001226434">
    <property type="component" value="Unassembled WGS sequence"/>
</dbReference>
<dbReference type="Gene3D" id="3.40.470.10">
    <property type="entry name" value="Uracil-DNA glycosylase-like domain"/>
    <property type="match status" value="1"/>
</dbReference>
<protein>
    <recommendedName>
        <fullName evidence="3">Uracil-DNA glycosylase family protein</fullName>
    </recommendedName>
</protein>
<organism evidence="1 2">
    <name type="scientific">Pinibacter soli</name>
    <dbReference type="NCBI Taxonomy" id="3044211"/>
    <lineage>
        <taxon>Bacteria</taxon>
        <taxon>Pseudomonadati</taxon>
        <taxon>Bacteroidota</taxon>
        <taxon>Chitinophagia</taxon>
        <taxon>Chitinophagales</taxon>
        <taxon>Chitinophagaceae</taxon>
        <taxon>Pinibacter</taxon>
    </lineage>
</organism>
<evidence type="ECO:0000313" key="2">
    <source>
        <dbReference type="Proteomes" id="UP001226434"/>
    </source>
</evidence>